<dbReference type="Proteomes" id="UP000469670">
    <property type="component" value="Unassembled WGS sequence"/>
</dbReference>
<comment type="caution">
    <text evidence="1">The sequence shown here is derived from an EMBL/GenBank/DDBJ whole genome shotgun (WGS) entry which is preliminary data.</text>
</comment>
<evidence type="ECO:0000313" key="2">
    <source>
        <dbReference type="Proteomes" id="UP000469670"/>
    </source>
</evidence>
<dbReference type="RefSeq" id="WP_164204260.1">
    <property type="nucleotide sequence ID" value="NZ_JAAGMP010000895.1"/>
</dbReference>
<evidence type="ECO:0000313" key="1">
    <source>
        <dbReference type="EMBL" id="NEC20507.1"/>
    </source>
</evidence>
<dbReference type="EMBL" id="JAAGMP010000895">
    <property type="protein sequence ID" value="NEC20507.1"/>
    <property type="molecule type" value="Genomic_DNA"/>
</dbReference>
<sequence>MSNDDEEPTPHMMIATCRTPHCPMNNIGEIAPFYPNATPPTYRGQCAQCGQTHTDIVPVP</sequence>
<name>A0A7K3RZ58_9ACTN</name>
<proteinExistence type="predicted"/>
<organism evidence="1 2">
    <name type="scientific">Streptomyces parvus</name>
    <dbReference type="NCBI Taxonomy" id="66428"/>
    <lineage>
        <taxon>Bacteria</taxon>
        <taxon>Bacillati</taxon>
        <taxon>Actinomycetota</taxon>
        <taxon>Actinomycetes</taxon>
        <taxon>Kitasatosporales</taxon>
        <taxon>Streptomycetaceae</taxon>
        <taxon>Streptomyces</taxon>
    </lineage>
</organism>
<gene>
    <name evidence="1" type="ORF">G3I50_19985</name>
</gene>
<reference evidence="1 2" key="1">
    <citation type="submission" date="2020-01" db="EMBL/GenBank/DDBJ databases">
        <title>Insect and environment-associated Actinomycetes.</title>
        <authorList>
            <person name="Currrie C."/>
            <person name="Chevrette M."/>
            <person name="Carlson C."/>
            <person name="Stubbendieck R."/>
            <person name="Wendt-Pienkowski E."/>
        </authorList>
    </citation>
    <scope>NUCLEOTIDE SEQUENCE [LARGE SCALE GENOMIC DNA]</scope>
    <source>
        <strain evidence="1 2">SID7590</strain>
    </source>
</reference>
<accession>A0A7K3RZ58</accession>
<protein>
    <submittedName>
        <fullName evidence="1">Uncharacterized protein</fullName>
    </submittedName>
</protein>
<dbReference type="AlphaFoldDB" id="A0A7K3RZ58"/>